<protein>
    <recommendedName>
        <fullName evidence="4">AN1-type domain-containing protein</fullName>
    </recommendedName>
</protein>
<feature type="non-terminal residue" evidence="5">
    <location>
        <position position="221"/>
    </location>
</feature>
<keyword evidence="2" id="KW-0863">Zinc-finger</keyword>
<dbReference type="GO" id="GO:0005737">
    <property type="term" value="C:cytoplasm"/>
    <property type="evidence" value="ECO:0007669"/>
    <property type="project" value="TreeGrafter"/>
</dbReference>
<dbReference type="SUPFAM" id="SSF118310">
    <property type="entry name" value="AN1-like Zinc finger"/>
    <property type="match status" value="2"/>
</dbReference>
<gene>
    <name evidence="5" type="ORF">g.48760</name>
</gene>
<sequence>NTFNMEFPDLEKVHCFNNECKTVDYLPIQCTNCQQFYCAKHFSGHNIDCNQNENNSASNQSEFVMFKCSEENCKEKSLMELKCNKCNKHFCIKHRHIAECEAKELSKRAKQRQDHLNCLNEYKKAKSEIDRKFNEKAEKLTKSKDLALINKIRLMKIKSLAIGNKNISDENRIYFTVQHPKNVRGKLETVLYIDKKWSLNRCVDDFMKKCEVVSNKLVDFL</sequence>
<evidence type="ECO:0000256" key="2">
    <source>
        <dbReference type="ARBA" id="ARBA00022771"/>
    </source>
</evidence>
<dbReference type="PANTHER" id="PTHR14677:SF20">
    <property type="entry name" value="ZINC FINGER AN1-TYPE CONTAINING 2A-RELATED"/>
    <property type="match status" value="1"/>
</dbReference>
<keyword evidence="1" id="KW-0479">Metal-binding</keyword>
<keyword evidence="3" id="KW-0862">Zinc</keyword>
<dbReference type="InterPro" id="IPR000058">
    <property type="entry name" value="Znf_AN1"/>
</dbReference>
<proteinExistence type="predicted"/>
<evidence type="ECO:0000256" key="3">
    <source>
        <dbReference type="ARBA" id="ARBA00022833"/>
    </source>
</evidence>
<feature type="non-terminal residue" evidence="5">
    <location>
        <position position="1"/>
    </location>
</feature>
<dbReference type="EMBL" id="GECZ01028195">
    <property type="protein sequence ID" value="JAS41574.1"/>
    <property type="molecule type" value="Transcribed_RNA"/>
</dbReference>
<evidence type="ECO:0000259" key="4">
    <source>
        <dbReference type="Pfam" id="PF01428"/>
    </source>
</evidence>
<dbReference type="AlphaFoldDB" id="A0A1B6EU96"/>
<accession>A0A1B6EU96</accession>
<reference evidence="5" key="1">
    <citation type="submission" date="2015-11" db="EMBL/GenBank/DDBJ databases">
        <title>De novo transcriptome assembly of four potential Pierce s Disease insect vectors from Arizona vineyards.</title>
        <authorList>
            <person name="Tassone E.E."/>
        </authorList>
    </citation>
    <scope>NUCLEOTIDE SEQUENCE</scope>
</reference>
<feature type="domain" description="AN1-type" evidence="4">
    <location>
        <begin position="68"/>
        <end position="97"/>
    </location>
</feature>
<organism evidence="5">
    <name type="scientific">Cuerna arida</name>
    <dbReference type="NCBI Taxonomy" id="1464854"/>
    <lineage>
        <taxon>Eukaryota</taxon>
        <taxon>Metazoa</taxon>
        <taxon>Ecdysozoa</taxon>
        <taxon>Arthropoda</taxon>
        <taxon>Hexapoda</taxon>
        <taxon>Insecta</taxon>
        <taxon>Pterygota</taxon>
        <taxon>Neoptera</taxon>
        <taxon>Paraneoptera</taxon>
        <taxon>Hemiptera</taxon>
        <taxon>Auchenorrhyncha</taxon>
        <taxon>Membracoidea</taxon>
        <taxon>Cicadellidae</taxon>
        <taxon>Cicadellinae</taxon>
        <taxon>Proconiini</taxon>
        <taxon>Cuerna</taxon>
    </lineage>
</organism>
<dbReference type="GO" id="GO:0008270">
    <property type="term" value="F:zinc ion binding"/>
    <property type="evidence" value="ECO:0007669"/>
    <property type="project" value="UniProtKB-KW"/>
</dbReference>
<dbReference type="Gene3D" id="4.10.1110.10">
    <property type="entry name" value="AN1-like Zinc finger"/>
    <property type="match status" value="1"/>
</dbReference>
<name>A0A1B6EU96_9HEMI</name>
<dbReference type="Pfam" id="PF01428">
    <property type="entry name" value="zf-AN1"/>
    <property type="match status" value="1"/>
</dbReference>
<dbReference type="PANTHER" id="PTHR14677">
    <property type="entry name" value="ARSENITE INDUCUBLE RNA ASSOCIATED PROTEIN AIP-1-RELATED"/>
    <property type="match status" value="1"/>
</dbReference>
<dbReference type="InterPro" id="IPR035896">
    <property type="entry name" value="AN1-like_Znf"/>
</dbReference>
<evidence type="ECO:0000313" key="5">
    <source>
        <dbReference type="EMBL" id="JAS41574.1"/>
    </source>
</evidence>
<evidence type="ECO:0000256" key="1">
    <source>
        <dbReference type="ARBA" id="ARBA00022723"/>
    </source>
</evidence>